<dbReference type="AlphaFoldDB" id="A0A518G4G4"/>
<dbReference type="GO" id="GO:0006352">
    <property type="term" value="P:DNA-templated transcription initiation"/>
    <property type="evidence" value="ECO:0007669"/>
    <property type="project" value="InterPro"/>
</dbReference>
<dbReference type="EMBL" id="CP036298">
    <property type="protein sequence ID" value="QDV23472.1"/>
    <property type="molecule type" value="Genomic_DNA"/>
</dbReference>
<dbReference type="InterPro" id="IPR013325">
    <property type="entry name" value="RNA_pol_sigma_r2"/>
</dbReference>
<dbReference type="CDD" id="cd06171">
    <property type="entry name" value="Sigma70_r4"/>
    <property type="match status" value="1"/>
</dbReference>
<dbReference type="SUPFAM" id="SSF88946">
    <property type="entry name" value="Sigma2 domain of RNA polymerase sigma factors"/>
    <property type="match status" value="1"/>
</dbReference>
<dbReference type="Gene3D" id="1.10.1740.10">
    <property type="match status" value="1"/>
</dbReference>
<proteinExistence type="inferred from homology"/>
<dbReference type="NCBIfam" id="TIGR02937">
    <property type="entry name" value="sigma70-ECF"/>
    <property type="match status" value="1"/>
</dbReference>
<reference evidence="9 10" key="1">
    <citation type="submission" date="2019-02" db="EMBL/GenBank/DDBJ databases">
        <title>Deep-cultivation of Planctomycetes and their phenomic and genomic characterization uncovers novel biology.</title>
        <authorList>
            <person name="Wiegand S."/>
            <person name="Jogler M."/>
            <person name="Boedeker C."/>
            <person name="Pinto D."/>
            <person name="Vollmers J."/>
            <person name="Rivas-Marin E."/>
            <person name="Kohn T."/>
            <person name="Peeters S.H."/>
            <person name="Heuer A."/>
            <person name="Rast P."/>
            <person name="Oberbeckmann S."/>
            <person name="Bunk B."/>
            <person name="Jeske O."/>
            <person name="Meyerdierks A."/>
            <person name="Storesund J.E."/>
            <person name="Kallscheuer N."/>
            <person name="Luecker S."/>
            <person name="Lage O.M."/>
            <person name="Pohl T."/>
            <person name="Merkel B.J."/>
            <person name="Hornburger P."/>
            <person name="Mueller R.-W."/>
            <person name="Bruemmer F."/>
            <person name="Labrenz M."/>
            <person name="Spormann A.M."/>
            <person name="Op den Camp H."/>
            <person name="Overmann J."/>
            <person name="Amann R."/>
            <person name="Jetten M.S.M."/>
            <person name="Mascher T."/>
            <person name="Medema M.H."/>
            <person name="Devos D.P."/>
            <person name="Kaster A.-K."/>
            <person name="Ovreas L."/>
            <person name="Rohde M."/>
            <person name="Galperin M.Y."/>
            <person name="Jogler C."/>
        </authorList>
    </citation>
    <scope>NUCLEOTIDE SEQUENCE [LARGE SCALE GENOMIC DNA]</scope>
    <source>
        <strain evidence="9 10">Q31a</strain>
    </source>
</reference>
<evidence type="ECO:0000313" key="9">
    <source>
        <dbReference type="EMBL" id="QDV23472.1"/>
    </source>
</evidence>
<dbReference type="GO" id="GO:0003677">
    <property type="term" value="F:DNA binding"/>
    <property type="evidence" value="ECO:0007669"/>
    <property type="project" value="UniProtKB-KW"/>
</dbReference>
<evidence type="ECO:0000256" key="2">
    <source>
        <dbReference type="ARBA" id="ARBA00023015"/>
    </source>
</evidence>
<dbReference type="Pfam" id="PF08281">
    <property type="entry name" value="Sigma70_r4_2"/>
    <property type="match status" value="1"/>
</dbReference>
<feature type="domain" description="RNA polymerase sigma factor 70 region 4 type 2" evidence="8">
    <location>
        <begin position="179"/>
        <end position="231"/>
    </location>
</feature>
<dbReference type="KEGG" id="ahel:Q31a_17710"/>
<dbReference type="InterPro" id="IPR007627">
    <property type="entry name" value="RNA_pol_sigma70_r2"/>
</dbReference>
<dbReference type="RefSeq" id="WP_145076439.1">
    <property type="nucleotide sequence ID" value="NZ_CP036298.1"/>
</dbReference>
<keyword evidence="2" id="KW-0805">Transcription regulation</keyword>
<dbReference type="InterPro" id="IPR013249">
    <property type="entry name" value="RNA_pol_sigma70_r4_t2"/>
</dbReference>
<keyword evidence="5" id="KW-0804">Transcription</keyword>
<dbReference type="Pfam" id="PF04542">
    <property type="entry name" value="Sigma70_r2"/>
    <property type="match status" value="1"/>
</dbReference>
<feature type="region of interest" description="Disordered" evidence="6">
    <location>
        <begin position="1"/>
        <end position="42"/>
    </location>
</feature>
<evidence type="ECO:0000259" key="8">
    <source>
        <dbReference type="Pfam" id="PF08281"/>
    </source>
</evidence>
<dbReference type="SUPFAM" id="SSF88659">
    <property type="entry name" value="Sigma3 and sigma4 domains of RNA polymerase sigma factors"/>
    <property type="match status" value="1"/>
</dbReference>
<evidence type="ECO:0000256" key="3">
    <source>
        <dbReference type="ARBA" id="ARBA00023082"/>
    </source>
</evidence>
<dbReference type="GO" id="GO:0016987">
    <property type="term" value="F:sigma factor activity"/>
    <property type="evidence" value="ECO:0007669"/>
    <property type="project" value="UniProtKB-KW"/>
</dbReference>
<name>A0A518G4G4_9BACT</name>
<feature type="compositionally biased region" description="Basic and acidic residues" evidence="6">
    <location>
        <begin position="1"/>
        <end position="11"/>
    </location>
</feature>
<protein>
    <submittedName>
        <fullName evidence="9">ECF RNA polymerase sigma factor SigE</fullName>
    </submittedName>
</protein>
<dbReference type="OrthoDB" id="273082at2"/>
<evidence type="ECO:0000259" key="7">
    <source>
        <dbReference type="Pfam" id="PF04542"/>
    </source>
</evidence>
<dbReference type="Gene3D" id="1.10.10.10">
    <property type="entry name" value="Winged helix-like DNA-binding domain superfamily/Winged helix DNA-binding domain"/>
    <property type="match status" value="1"/>
</dbReference>
<dbReference type="Proteomes" id="UP000318017">
    <property type="component" value="Chromosome"/>
</dbReference>
<feature type="domain" description="RNA polymerase sigma-70 region 2" evidence="7">
    <location>
        <begin position="87"/>
        <end position="151"/>
    </location>
</feature>
<dbReference type="InterPro" id="IPR013324">
    <property type="entry name" value="RNA_pol_sigma_r3/r4-like"/>
</dbReference>
<evidence type="ECO:0000313" key="10">
    <source>
        <dbReference type="Proteomes" id="UP000318017"/>
    </source>
</evidence>
<sequence>MNKPELNRPESEPPQPGALERTDPASSGHARPEMLIPGAPMFADPAPAVLELADGIEEMATLGASDGETTEGGLSETQRLERTEGLLDDHSDSVYRYALRLSGCPAAAEDIAQEVFLRAFRGVHQLQDPRAAKGWLLTIARNEFLRWCRKRPAQVVANTELMEELIDGSSVGGEVERQEWVQRALEQLPDDNRLVMLMYYFEDFTYAEIAQKLAIPIGTVMSRLSRAKQNLKQALERLERPFQSPKDGEV</sequence>
<keyword evidence="3" id="KW-0731">Sigma factor</keyword>
<organism evidence="9 10">
    <name type="scientific">Aureliella helgolandensis</name>
    <dbReference type="NCBI Taxonomy" id="2527968"/>
    <lineage>
        <taxon>Bacteria</taxon>
        <taxon>Pseudomonadati</taxon>
        <taxon>Planctomycetota</taxon>
        <taxon>Planctomycetia</taxon>
        <taxon>Pirellulales</taxon>
        <taxon>Pirellulaceae</taxon>
        <taxon>Aureliella</taxon>
    </lineage>
</organism>
<dbReference type="InterPro" id="IPR036388">
    <property type="entry name" value="WH-like_DNA-bd_sf"/>
</dbReference>
<evidence type="ECO:0000256" key="6">
    <source>
        <dbReference type="SAM" id="MobiDB-lite"/>
    </source>
</evidence>
<dbReference type="PANTHER" id="PTHR43133:SF8">
    <property type="entry name" value="RNA POLYMERASE SIGMA FACTOR HI_1459-RELATED"/>
    <property type="match status" value="1"/>
</dbReference>
<gene>
    <name evidence="9" type="primary">sigE_5</name>
    <name evidence="9" type="ORF">Q31a_17710</name>
</gene>
<keyword evidence="10" id="KW-1185">Reference proteome</keyword>
<keyword evidence="4" id="KW-0238">DNA-binding</keyword>
<evidence type="ECO:0000256" key="4">
    <source>
        <dbReference type="ARBA" id="ARBA00023125"/>
    </source>
</evidence>
<evidence type="ECO:0000256" key="5">
    <source>
        <dbReference type="ARBA" id="ARBA00023163"/>
    </source>
</evidence>
<accession>A0A518G4G4</accession>
<dbReference type="PANTHER" id="PTHR43133">
    <property type="entry name" value="RNA POLYMERASE ECF-TYPE SIGMA FACTO"/>
    <property type="match status" value="1"/>
</dbReference>
<comment type="similarity">
    <text evidence="1">Belongs to the sigma-70 factor family. ECF subfamily.</text>
</comment>
<dbReference type="InterPro" id="IPR039425">
    <property type="entry name" value="RNA_pol_sigma-70-like"/>
</dbReference>
<dbReference type="InterPro" id="IPR014284">
    <property type="entry name" value="RNA_pol_sigma-70_dom"/>
</dbReference>
<evidence type="ECO:0000256" key="1">
    <source>
        <dbReference type="ARBA" id="ARBA00010641"/>
    </source>
</evidence>